<protein>
    <recommendedName>
        <fullName evidence="9">L antigen family member 3</fullName>
    </recommendedName>
</protein>
<proteinExistence type="inferred from homology"/>
<dbReference type="EMBL" id="CM004466">
    <property type="protein sequence ID" value="OCU00576.1"/>
    <property type="molecule type" value="Genomic_DNA"/>
</dbReference>
<evidence type="ECO:0000313" key="10">
    <source>
        <dbReference type="EMBL" id="OCU00576.1"/>
    </source>
</evidence>
<dbReference type="AlphaFoldDB" id="A0A974DZR1"/>
<dbReference type="InterPro" id="IPR015419">
    <property type="entry name" value="CTAG/Pcc1"/>
</dbReference>
<evidence type="ECO:0000256" key="9">
    <source>
        <dbReference type="ARBA" id="ARBA00076355"/>
    </source>
</evidence>
<keyword evidence="5" id="KW-0819">tRNA processing</keyword>
<evidence type="ECO:0000256" key="1">
    <source>
        <dbReference type="ARBA" id="ARBA00004123"/>
    </source>
</evidence>
<reference evidence="11" key="1">
    <citation type="journal article" date="2016" name="Nature">
        <title>Genome evolution in the allotetraploid frog Xenopus laevis.</title>
        <authorList>
            <person name="Session A.M."/>
            <person name="Uno Y."/>
            <person name="Kwon T."/>
            <person name="Chapman J.A."/>
            <person name="Toyoda A."/>
            <person name="Takahashi S."/>
            <person name="Fukui A."/>
            <person name="Hikosaka A."/>
            <person name="Suzuki A."/>
            <person name="Kondo M."/>
            <person name="van Heeringen S.J."/>
            <person name="Quigley I."/>
            <person name="Heinz S."/>
            <person name="Ogino H."/>
            <person name="Ochi H."/>
            <person name="Hellsten U."/>
            <person name="Lyons J.B."/>
            <person name="Simakov O."/>
            <person name="Putnam N."/>
            <person name="Stites J."/>
            <person name="Kuroki Y."/>
            <person name="Tanaka T."/>
            <person name="Michiue T."/>
            <person name="Watanabe M."/>
            <person name="Bogdanovic O."/>
            <person name="Lister R."/>
            <person name="Georgiou G."/>
            <person name="Paranjpe S.S."/>
            <person name="van Kruijsbergen I."/>
            <person name="Shu S."/>
            <person name="Carlson J."/>
            <person name="Kinoshita T."/>
            <person name="Ohta Y."/>
            <person name="Mawaribuchi S."/>
            <person name="Jenkins J."/>
            <person name="Grimwood J."/>
            <person name="Schmutz J."/>
            <person name="Mitros T."/>
            <person name="Mozaffari S.V."/>
            <person name="Suzuki Y."/>
            <person name="Haramoto Y."/>
            <person name="Yamamoto T.S."/>
            <person name="Takagi C."/>
            <person name="Heald R."/>
            <person name="Miller K."/>
            <person name="Haudenschild C."/>
            <person name="Kitzman J."/>
            <person name="Nakayama T."/>
            <person name="Izutsu Y."/>
            <person name="Robert J."/>
            <person name="Fortriede J."/>
            <person name="Burns K."/>
            <person name="Lotay V."/>
            <person name="Karimi K."/>
            <person name="Yasuoka Y."/>
            <person name="Dichmann D.S."/>
            <person name="Flajnik M.F."/>
            <person name="Houston D.W."/>
            <person name="Shendure J."/>
            <person name="DuPasquier L."/>
            <person name="Vize P.D."/>
            <person name="Zorn A.M."/>
            <person name="Ito M."/>
            <person name="Marcotte E.M."/>
            <person name="Wallingford J.B."/>
            <person name="Ito Y."/>
            <person name="Asashima M."/>
            <person name="Ueno N."/>
            <person name="Matsuda Y."/>
            <person name="Veenstra G.J."/>
            <person name="Fujiyama A."/>
            <person name="Harland R.M."/>
            <person name="Taira M."/>
            <person name="Rokhsar D.S."/>
        </authorList>
    </citation>
    <scope>NUCLEOTIDE SEQUENCE [LARGE SCALE GENOMIC DNA]</scope>
    <source>
        <strain evidence="11">J</strain>
    </source>
</reference>
<dbReference type="GO" id="GO:0005634">
    <property type="term" value="C:nucleus"/>
    <property type="evidence" value="ECO:0007669"/>
    <property type="project" value="UniProtKB-SubCell"/>
</dbReference>
<evidence type="ECO:0000256" key="7">
    <source>
        <dbReference type="ARBA" id="ARBA00053047"/>
    </source>
</evidence>
<sequence>MLHAFNAKKRMKKSILFFEMTLYSLYCREAQTVSDWPTGIPGKLPVGPGVSGPFASNHLAYFMVIPYFFMGTQRLYNGRIEYNGVSHAAIVSFVWRKRCNIARLDLVKINGIECGGSTERLYSAVRFKLCVPFPSSREAQIAHNSLCPDAEPRKGGVSKTLNVTDNILHVNWTADEARILRVSVSSFLEHLSLVILTIDRFGPPLDNP</sequence>
<dbReference type="PANTHER" id="PTHR31283">
    <property type="entry name" value="EKC/KEOPS COMPLEX SUBUNIT PCC1 FAMILY MEMBER"/>
    <property type="match status" value="1"/>
</dbReference>
<evidence type="ECO:0000256" key="3">
    <source>
        <dbReference type="ARBA" id="ARBA00007073"/>
    </source>
</evidence>
<dbReference type="Gene3D" id="3.30.310.50">
    <property type="entry name" value="Alpha-D-phosphohexomutase, C-terminal domain"/>
    <property type="match status" value="1"/>
</dbReference>
<comment type="similarity">
    <text evidence="3">Belongs to the CTAG/PCC1 family.</text>
</comment>
<name>A0A974DZR1_XENLA</name>
<comment type="subcellular location">
    <subcellularLocation>
        <location evidence="2">Cytoplasm</location>
    </subcellularLocation>
    <subcellularLocation>
        <location evidence="1">Nucleus</location>
    </subcellularLocation>
</comment>
<evidence type="ECO:0000256" key="5">
    <source>
        <dbReference type="ARBA" id="ARBA00022694"/>
    </source>
</evidence>
<dbReference type="PANTHER" id="PTHR31283:SF5">
    <property type="entry name" value="EKC_KEOPS COMPLEX SUBUNIT LAGE3"/>
    <property type="match status" value="1"/>
</dbReference>
<dbReference type="GO" id="GO:0070525">
    <property type="term" value="P:tRNA threonylcarbamoyladenosine metabolic process"/>
    <property type="evidence" value="ECO:0007669"/>
    <property type="project" value="TreeGrafter"/>
</dbReference>
<organism evidence="10 11">
    <name type="scientific">Xenopus laevis</name>
    <name type="common">African clawed frog</name>
    <dbReference type="NCBI Taxonomy" id="8355"/>
    <lineage>
        <taxon>Eukaryota</taxon>
        <taxon>Metazoa</taxon>
        <taxon>Chordata</taxon>
        <taxon>Craniata</taxon>
        <taxon>Vertebrata</taxon>
        <taxon>Euteleostomi</taxon>
        <taxon>Amphibia</taxon>
        <taxon>Batrachia</taxon>
        <taxon>Anura</taxon>
        <taxon>Pipoidea</taxon>
        <taxon>Pipidae</taxon>
        <taxon>Xenopodinae</taxon>
        <taxon>Xenopus</taxon>
        <taxon>Xenopus</taxon>
    </lineage>
</organism>
<evidence type="ECO:0000313" key="11">
    <source>
        <dbReference type="Proteomes" id="UP000694892"/>
    </source>
</evidence>
<dbReference type="GO" id="GO:0005737">
    <property type="term" value="C:cytoplasm"/>
    <property type="evidence" value="ECO:0007669"/>
    <property type="project" value="UniProtKB-SubCell"/>
</dbReference>
<evidence type="ECO:0000256" key="2">
    <source>
        <dbReference type="ARBA" id="ARBA00004496"/>
    </source>
</evidence>
<accession>A0A974DZR1</accession>
<dbReference type="Pfam" id="PF09341">
    <property type="entry name" value="Pcc1"/>
    <property type="match status" value="1"/>
</dbReference>
<keyword evidence="6" id="KW-0539">Nucleus</keyword>
<gene>
    <name evidence="10" type="ORF">XELAEV_18006354mg</name>
</gene>
<dbReference type="GO" id="GO:0000408">
    <property type="term" value="C:EKC/KEOPS complex"/>
    <property type="evidence" value="ECO:0007669"/>
    <property type="project" value="TreeGrafter"/>
</dbReference>
<dbReference type="FunFam" id="3.30.310.50:FF:000005">
    <property type="entry name" value="L antigen family member 3"/>
    <property type="match status" value="1"/>
</dbReference>
<evidence type="ECO:0000256" key="6">
    <source>
        <dbReference type="ARBA" id="ARBA00023242"/>
    </source>
</evidence>
<comment type="subunit">
    <text evidence="8">Component of the EKC/KEOPS complex composed of at least GON7, TP53RK, TPRKB, OSGEP and LAGE3; the whole complex dimerizes.</text>
</comment>
<dbReference type="GO" id="GO:0008033">
    <property type="term" value="P:tRNA processing"/>
    <property type="evidence" value="ECO:0007669"/>
    <property type="project" value="UniProtKB-KW"/>
</dbReference>
<evidence type="ECO:0000256" key="8">
    <source>
        <dbReference type="ARBA" id="ARBA00062157"/>
    </source>
</evidence>
<keyword evidence="4" id="KW-0963">Cytoplasm</keyword>
<dbReference type="Proteomes" id="UP000694892">
    <property type="component" value="Chromosome 1L"/>
</dbReference>
<evidence type="ECO:0000256" key="4">
    <source>
        <dbReference type="ARBA" id="ARBA00022490"/>
    </source>
</evidence>
<comment type="function">
    <text evidence="7">Component of the EKC/KEOPS complex that is required for the formation of a threonylcarbamoyl group on adenosine at position 37 (t(6)A37) in tRNAs that read codons beginning with adenine. The complex is probably involved in the transfer of the threonylcarbamoyl moiety of threonylcarbamoyl-AMP (TC-AMP) to the N6 group of A37. LAGE3 functions as a dimerization module for the complex.</text>
</comment>